<dbReference type="InterPro" id="IPR008733">
    <property type="entry name" value="PEX11"/>
</dbReference>
<name>A0AAD5UV61_9APHY</name>
<keyword evidence="2 5" id="KW-0472">Membrane</keyword>
<evidence type="ECO:0000313" key="7">
    <source>
        <dbReference type="Proteomes" id="UP001212997"/>
    </source>
</evidence>
<gene>
    <name evidence="6" type="ORF">NLI96_g11827</name>
</gene>
<dbReference type="AlphaFoldDB" id="A0AAD5UV61"/>
<evidence type="ECO:0000256" key="2">
    <source>
        <dbReference type="ARBA" id="ARBA00023136"/>
    </source>
</evidence>
<evidence type="ECO:0008006" key="8">
    <source>
        <dbReference type="Google" id="ProtNLM"/>
    </source>
</evidence>
<organism evidence="6 7">
    <name type="scientific">Meripilus lineatus</name>
    <dbReference type="NCBI Taxonomy" id="2056292"/>
    <lineage>
        <taxon>Eukaryota</taxon>
        <taxon>Fungi</taxon>
        <taxon>Dikarya</taxon>
        <taxon>Basidiomycota</taxon>
        <taxon>Agaricomycotina</taxon>
        <taxon>Agaricomycetes</taxon>
        <taxon>Polyporales</taxon>
        <taxon>Meripilaceae</taxon>
        <taxon>Meripilus</taxon>
    </lineage>
</organism>
<keyword evidence="5" id="KW-1133">Transmembrane helix</keyword>
<accession>A0AAD5UV61</accession>
<comment type="subcellular location">
    <subcellularLocation>
        <location evidence="4">Peroxisome membrane</location>
    </subcellularLocation>
</comment>
<dbReference type="GO" id="GO:0016559">
    <property type="term" value="P:peroxisome fission"/>
    <property type="evidence" value="ECO:0007669"/>
    <property type="project" value="InterPro"/>
</dbReference>
<protein>
    <recommendedName>
        <fullName evidence="8">Peroxisomal biogenesis factor 11</fullName>
    </recommendedName>
</protein>
<keyword evidence="1" id="KW-0962">Peroxisome biogenesis</keyword>
<proteinExistence type="predicted"/>
<evidence type="ECO:0000256" key="5">
    <source>
        <dbReference type="SAM" id="Phobius"/>
    </source>
</evidence>
<dbReference type="PANTHER" id="PTHR12652:SF50">
    <property type="entry name" value="PEROXIN 11"/>
    <property type="match status" value="1"/>
</dbReference>
<keyword evidence="5" id="KW-0812">Transmembrane</keyword>
<evidence type="ECO:0000256" key="4">
    <source>
        <dbReference type="ARBA" id="ARBA00046271"/>
    </source>
</evidence>
<feature type="transmembrane region" description="Helical" evidence="5">
    <location>
        <begin position="207"/>
        <end position="230"/>
    </location>
</feature>
<dbReference type="EMBL" id="JANAWD010000855">
    <property type="protein sequence ID" value="KAJ3475448.1"/>
    <property type="molecule type" value="Genomic_DNA"/>
</dbReference>
<evidence type="ECO:0000256" key="1">
    <source>
        <dbReference type="ARBA" id="ARBA00022593"/>
    </source>
</evidence>
<keyword evidence="3" id="KW-0576">Peroxisome</keyword>
<dbReference type="Pfam" id="PF05648">
    <property type="entry name" value="PEX11"/>
    <property type="match status" value="1"/>
</dbReference>
<dbReference type="Proteomes" id="UP001212997">
    <property type="component" value="Unassembled WGS sequence"/>
</dbReference>
<dbReference type="GO" id="GO:0005778">
    <property type="term" value="C:peroxisomal membrane"/>
    <property type="evidence" value="ECO:0007669"/>
    <property type="project" value="UniProtKB-SubCell"/>
</dbReference>
<reference evidence="6" key="1">
    <citation type="submission" date="2022-07" db="EMBL/GenBank/DDBJ databases">
        <title>Genome Sequence of Physisporinus lineatus.</title>
        <authorList>
            <person name="Buettner E."/>
        </authorList>
    </citation>
    <scope>NUCLEOTIDE SEQUENCE</scope>
    <source>
        <strain evidence="6">VT162</strain>
    </source>
</reference>
<evidence type="ECO:0000313" key="6">
    <source>
        <dbReference type="EMBL" id="KAJ3475448.1"/>
    </source>
</evidence>
<keyword evidence="7" id="KW-1185">Reference proteome</keyword>
<sequence>MASVASQVILHPVVSQSVKVAATTVGRDKLYRAVQYFARFLAWFLGARGYKIQAARWNALKSHLALGRKLMRLGKPVENLQGALRAFYGSSPAAEQILTIAKQLSYFGYLSHDALVWANTVKFFNLAPSTAARVNKTANRFWLSGILLSILHGLLKAGRLANEAKRLQDSQVWVGKGSEVNIDGQLQALNAERYATRHQFVIDLLDVWIPAASLGLVVLNEGLLGLFGLITSLMAFRQQWTKVNGGK</sequence>
<comment type="caution">
    <text evidence="6">The sequence shown here is derived from an EMBL/GenBank/DDBJ whole genome shotgun (WGS) entry which is preliminary data.</text>
</comment>
<dbReference type="PANTHER" id="PTHR12652">
    <property type="entry name" value="PEROXISOMAL BIOGENESIS FACTOR 11"/>
    <property type="match status" value="1"/>
</dbReference>
<evidence type="ECO:0000256" key="3">
    <source>
        <dbReference type="ARBA" id="ARBA00023140"/>
    </source>
</evidence>